<protein>
    <submittedName>
        <fullName evidence="1">Uncharacterized protein</fullName>
    </submittedName>
</protein>
<dbReference type="EMBL" id="JBHUII010000004">
    <property type="protein sequence ID" value="MFD2205558.1"/>
    <property type="molecule type" value="Genomic_DNA"/>
</dbReference>
<evidence type="ECO:0000313" key="1">
    <source>
        <dbReference type="EMBL" id="MFD2205558.1"/>
    </source>
</evidence>
<gene>
    <name evidence="1" type="ORF">ACFSKO_08055</name>
</gene>
<dbReference type="Proteomes" id="UP001597294">
    <property type="component" value="Unassembled WGS sequence"/>
</dbReference>
<name>A0ABW5BHG7_9PROT</name>
<evidence type="ECO:0000313" key="2">
    <source>
        <dbReference type="Proteomes" id="UP001597294"/>
    </source>
</evidence>
<accession>A0ABW5BHG7</accession>
<proteinExistence type="predicted"/>
<keyword evidence="2" id="KW-1185">Reference proteome</keyword>
<comment type="caution">
    <text evidence="1">The sequence shown here is derived from an EMBL/GenBank/DDBJ whole genome shotgun (WGS) entry which is preliminary data.</text>
</comment>
<reference evidence="2" key="1">
    <citation type="journal article" date="2019" name="Int. J. Syst. Evol. Microbiol.">
        <title>The Global Catalogue of Microorganisms (GCM) 10K type strain sequencing project: providing services to taxonomists for standard genome sequencing and annotation.</title>
        <authorList>
            <consortium name="The Broad Institute Genomics Platform"/>
            <consortium name="The Broad Institute Genome Sequencing Center for Infectious Disease"/>
            <person name="Wu L."/>
            <person name="Ma J."/>
        </authorList>
    </citation>
    <scope>NUCLEOTIDE SEQUENCE [LARGE SCALE GENOMIC DNA]</scope>
    <source>
        <strain evidence="2">CGMCC 4.7192</strain>
    </source>
</reference>
<dbReference type="RefSeq" id="WP_380250286.1">
    <property type="nucleotide sequence ID" value="NZ_JBHUII010000004.1"/>
</dbReference>
<organism evidence="1 2">
    <name type="scientific">Kiloniella antarctica</name>
    <dbReference type="NCBI Taxonomy" id="1550907"/>
    <lineage>
        <taxon>Bacteria</taxon>
        <taxon>Pseudomonadati</taxon>
        <taxon>Pseudomonadota</taxon>
        <taxon>Alphaproteobacteria</taxon>
        <taxon>Rhodospirillales</taxon>
        <taxon>Kiloniellaceae</taxon>
        <taxon>Kiloniella</taxon>
    </lineage>
</organism>
<sequence>MSEINRHDWRKLETVPSSNSNISTALLDLSRAITKNQAHDAYWRIDNHVIVQGDLYQAAVAVVPCVLEILQNCPKEARPFCLDLLAEIGFGTVDSLQQTIMDDCHREVSRGASIYFHILQVGSDKKKEIAAILLIGVCLKYDPTLHDRVIWHLEKLKAETLNIGLRDTLLQELTDLKNKSVID</sequence>